<geneLocation type="plasmid" evidence="1 2">
    <name>pRL9</name>
</geneLocation>
<evidence type="ECO:0000313" key="1">
    <source>
        <dbReference type="EMBL" id="CAK03744.1"/>
    </source>
</evidence>
<proteinExistence type="predicted"/>
<sequence length="88" mass="10059">MKHLIGHRPPSMRSWHHLQREPSDRTGALLMGWKTPKIEYVNGYKIVEVEGPAFKVYDGDRQLGDDFPYPGEAAAYATSLPKRDHPRS</sequence>
<dbReference type="EMBL" id="AM236083">
    <property type="protein sequence ID" value="CAK03744.1"/>
    <property type="molecule type" value="Genomic_DNA"/>
</dbReference>
<dbReference type="EnsemblBacteria" id="CAK03744">
    <property type="protein sequence ID" value="CAK03744"/>
    <property type="gene ID" value="pRL90034"/>
</dbReference>
<gene>
    <name evidence="1" type="ordered locus">pRL90034</name>
</gene>
<protein>
    <submittedName>
        <fullName evidence="1">Uncharacterized protein</fullName>
    </submittedName>
</protein>
<dbReference type="AlphaFoldDB" id="Q1M8K2"/>
<dbReference type="Proteomes" id="UP000006575">
    <property type="component" value="Plasmid pRL9"/>
</dbReference>
<dbReference type="HOGENOM" id="CLU_2466844_0_0_5"/>
<organism evidence="1 2">
    <name type="scientific">Rhizobium johnstonii (strain DSM 114642 / LMG 32736 / 3841)</name>
    <name type="common">Rhizobium leguminosarum bv. viciae</name>
    <dbReference type="NCBI Taxonomy" id="216596"/>
    <lineage>
        <taxon>Bacteria</taxon>
        <taxon>Pseudomonadati</taxon>
        <taxon>Pseudomonadota</taxon>
        <taxon>Alphaproteobacteria</taxon>
        <taxon>Hyphomicrobiales</taxon>
        <taxon>Rhizobiaceae</taxon>
        <taxon>Rhizobium/Agrobacterium group</taxon>
        <taxon>Rhizobium</taxon>
        <taxon>Rhizobium johnstonii</taxon>
    </lineage>
</organism>
<accession>Q1M8K2</accession>
<keyword evidence="2" id="KW-1185">Reference proteome</keyword>
<name>Q1M8K2_RHIJ3</name>
<keyword evidence="1" id="KW-0614">Plasmid</keyword>
<reference evidence="1 2" key="1">
    <citation type="journal article" date="2006" name="Genome Biol.">
        <title>The genome of Rhizobium leguminosarum has recognizable core and accessory components.</title>
        <authorList>
            <person name="Young J.W."/>
            <person name="Crossman L.C."/>
            <person name="Johnston A.W.B."/>
            <person name="Thomson N.R."/>
            <person name="Ghazoui Z.F."/>
            <person name="Hull K.H."/>
            <person name="Wexler M."/>
            <person name="Curson A.R.J."/>
            <person name="Todd J.D."/>
            <person name="Poole P.S."/>
            <person name="Mauchline T.H."/>
            <person name="East A.K."/>
            <person name="Quail M.A."/>
            <person name="Churcher C."/>
            <person name="Arrowsmith C."/>
            <person name="Cherevach A."/>
            <person name="Chillingworth T."/>
            <person name="Clarke K."/>
            <person name="Cronin A."/>
            <person name="Davis P."/>
            <person name="Fraser A."/>
            <person name="Hance Z."/>
            <person name="Hauser H."/>
            <person name="Jagels K."/>
            <person name="Moule S."/>
            <person name="Mungall K."/>
            <person name="Norbertczak H."/>
            <person name="Rabbinowitsch E."/>
            <person name="Sanders M."/>
            <person name="Simmonds M."/>
            <person name="Whitehead S."/>
            <person name="Parkhill J."/>
        </authorList>
    </citation>
    <scope>NUCLEOTIDE SEQUENCE [LARGE SCALE GENOMIC DNA]</scope>
    <source>
        <strain evidence="2">DSM 114642 / LMG 32736 / 3841</strain>
    </source>
</reference>
<evidence type="ECO:0000313" key="2">
    <source>
        <dbReference type="Proteomes" id="UP000006575"/>
    </source>
</evidence>
<dbReference type="KEGG" id="rle:pRL90034"/>